<dbReference type="Pfam" id="PF01734">
    <property type="entry name" value="Patatin"/>
    <property type="match status" value="1"/>
</dbReference>
<evidence type="ECO:0000256" key="4">
    <source>
        <dbReference type="PROSITE-ProRule" id="PRU01161"/>
    </source>
</evidence>
<dbReference type="EMBL" id="PYMB01000002">
    <property type="protein sequence ID" value="PSW14629.1"/>
    <property type="molecule type" value="Genomic_DNA"/>
</dbReference>
<name>A0A2T3NHZ3_9GAMM</name>
<dbReference type="AlphaFoldDB" id="A0A2T3NHZ3"/>
<dbReference type="PANTHER" id="PTHR14226:SF74">
    <property type="entry name" value="BLR4684 PROTEIN"/>
    <property type="match status" value="1"/>
</dbReference>
<feature type="short sequence motif" description="GXGXXG" evidence="4">
    <location>
        <begin position="88"/>
        <end position="93"/>
    </location>
</feature>
<evidence type="ECO:0000256" key="3">
    <source>
        <dbReference type="ARBA" id="ARBA00023098"/>
    </source>
</evidence>
<keyword evidence="1 4" id="KW-0378">Hydrolase</keyword>
<keyword evidence="3 4" id="KW-0443">Lipid metabolism</keyword>
<organism evidence="6 7">
    <name type="scientific">Photobacterium rosenbergii</name>
    <dbReference type="NCBI Taxonomy" id="294936"/>
    <lineage>
        <taxon>Bacteria</taxon>
        <taxon>Pseudomonadati</taxon>
        <taxon>Pseudomonadota</taxon>
        <taxon>Gammaproteobacteria</taxon>
        <taxon>Vibrionales</taxon>
        <taxon>Vibrionaceae</taxon>
        <taxon>Photobacterium</taxon>
    </lineage>
</organism>
<feature type="active site" description="Nucleophile" evidence="4">
    <location>
        <position position="119"/>
    </location>
</feature>
<dbReference type="OrthoDB" id="9798773at2"/>
<dbReference type="PROSITE" id="PS51257">
    <property type="entry name" value="PROKAR_LIPOPROTEIN"/>
    <property type="match status" value="1"/>
</dbReference>
<feature type="short sequence motif" description="DGA/G" evidence="4">
    <location>
        <begin position="263"/>
        <end position="265"/>
    </location>
</feature>
<evidence type="ECO:0000259" key="5">
    <source>
        <dbReference type="PROSITE" id="PS51635"/>
    </source>
</evidence>
<evidence type="ECO:0000313" key="6">
    <source>
        <dbReference type="EMBL" id="PSW14629.1"/>
    </source>
</evidence>
<accession>A0A2T3NHZ3</accession>
<sequence>MKKNILVILLSFILFGCSNGLHRNPVPSHLEVNDGLLSSKTLRHWGDIPYSVEQYVFDEKLRSATFDKNLIVDEAGNIKPQHFLTISGGGANGAYGAGLINGMTESGKRPEYRMVTGISTGAILGLYAFLGEDYDHKLREFYTELSDQDLYETRYIWQIFSSSSLLNTARFEKLVRDEVDRELIDKVKKEYLRGRTFLVKTTNLDVQRPVIWNMGEIAMHDTEEAVRLFQSVLIASASIPGVFEPVLIRFNINGVIYDELHVDGGVIAQAFFIPENMDVEEMTSVEDKQLTQLGINLPESRVSHTWMINNSRIGAIWEPTQPTLTNISSRSISTMIKYQGRNNINNIYHQSNLIGSTFNYSYIDHRIPDTPQDAPFSKEYMQHMYCYGYVQGLSDKHWHSQLPDYSKMKNIEPWYDLQARIESFNWNVIQPGLAESINRCILDLNSINR</sequence>
<comment type="caution">
    <text evidence="6">The sequence shown here is derived from an EMBL/GenBank/DDBJ whole genome shotgun (WGS) entry which is preliminary data.</text>
</comment>
<keyword evidence="2 4" id="KW-0442">Lipid degradation</keyword>
<dbReference type="Gene3D" id="3.40.1090.10">
    <property type="entry name" value="Cytosolic phospholipase A2 catalytic domain"/>
    <property type="match status" value="1"/>
</dbReference>
<dbReference type="InterPro" id="IPR050301">
    <property type="entry name" value="NTE"/>
</dbReference>
<protein>
    <submittedName>
        <fullName evidence="6">Patatin</fullName>
    </submittedName>
</protein>
<feature type="short sequence motif" description="GXSXG" evidence="4">
    <location>
        <begin position="117"/>
        <end position="121"/>
    </location>
</feature>
<evidence type="ECO:0000256" key="1">
    <source>
        <dbReference type="ARBA" id="ARBA00022801"/>
    </source>
</evidence>
<dbReference type="RefSeq" id="WP_107297868.1">
    <property type="nucleotide sequence ID" value="NZ_PYMB01000002.1"/>
</dbReference>
<evidence type="ECO:0000256" key="2">
    <source>
        <dbReference type="ARBA" id="ARBA00022963"/>
    </source>
</evidence>
<gene>
    <name evidence="6" type="ORF">C9J01_09420</name>
</gene>
<dbReference type="SUPFAM" id="SSF52151">
    <property type="entry name" value="FabD/lysophospholipase-like"/>
    <property type="match status" value="1"/>
</dbReference>
<dbReference type="PROSITE" id="PS51635">
    <property type="entry name" value="PNPLA"/>
    <property type="match status" value="1"/>
</dbReference>
<feature type="domain" description="PNPLA" evidence="5">
    <location>
        <begin position="84"/>
        <end position="276"/>
    </location>
</feature>
<dbReference type="InterPro" id="IPR016035">
    <property type="entry name" value="Acyl_Trfase/lysoPLipase"/>
</dbReference>
<dbReference type="GO" id="GO:0016042">
    <property type="term" value="P:lipid catabolic process"/>
    <property type="evidence" value="ECO:0007669"/>
    <property type="project" value="UniProtKB-UniRule"/>
</dbReference>
<dbReference type="PANTHER" id="PTHR14226">
    <property type="entry name" value="NEUROPATHY TARGET ESTERASE/SWISS CHEESE D.MELANOGASTER"/>
    <property type="match status" value="1"/>
</dbReference>
<dbReference type="Proteomes" id="UP000241346">
    <property type="component" value="Unassembled WGS sequence"/>
</dbReference>
<evidence type="ECO:0000313" key="7">
    <source>
        <dbReference type="Proteomes" id="UP000241346"/>
    </source>
</evidence>
<reference evidence="6 7" key="1">
    <citation type="submission" date="2018-03" db="EMBL/GenBank/DDBJ databases">
        <title>Whole genome sequencing of Histamine producing bacteria.</title>
        <authorList>
            <person name="Butler K."/>
        </authorList>
    </citation>
    <scope>NUCLEOTIDE SEQUENCE [LARGE SCALE GENOMIC DNA]</scope>
    <source>
        <strain evidence="6 7">DSM 19138</strain>
    </source>
</reference>
<dbReference type="InterPro" id="IPR002641">
    <property type="entry name" value="PNPLA_dom"/>
</dbReference>
<feature type="active site" description="Proton acceptor" evidence="4">
    <location>
        <position position="263"/>
    </location>
</feature>
<proteinExistence type="predicted"/>
<dbReference type="GO" id="GO:0016787">
    <property type="term" value="F:hydrolase activity"/>
    <property type="evidence" value="ECO:0007669"/>
    <property type="project" value="UniProtKB-UniRule"/>
</dbReference>